<evidence type="ECO:0000313" key="8">
    <source>
        <dbReference type="EMBL" id="ROT71073.1"/>
    </source>
</evidence>
<dbReference type="InterPro" id="IPR003961">
    <property type="entry name" value="FN3_dom"/>
</dbReference>
<dbReference type="PANTHER" id="PTHR23278:SF19">
    <property type="entry name" value="OBSCURIN"/>
    <property type="match status" value="1"/>
</dbReference>
<dbReference type="GO" id="GO:0016020">
    <property type="term" value="C:membrane"/>
    <property type="evidence" value="ECO:0007669"/>
    <property type="project" value="UniProtKB-SubCell"/>
</dbReference>
<comment type="subcellular location">
    <subcellularLocation>
        <location evidence="1">Membrane</location>
        <topology evidence="1">Single-pass membrane protein</topology>
    </subcellularLocation>
</comment>
<dbReference type="InterPro" id="IPR036116">
    <property type="entry name" value="FN3_sf"/>
</dbReference>
<feature type="region of interest" description="Disordered" evidence="4">
    <location>
        <begin position="601"/>
        <end position="638"/>
    </location>
</feature>
<name>A0A3R7M3P6_PENVA</name>
<dbReference type="EMBL" id="QCYY01002346">
    <property type="protein sequence ID" value="ROT71073.1"/>
    <property type="molecule type" value="Genomic_DNA"/>
</dbReference>
<feature type="domain" description="Ig-like" evidence="6">
    <location>
        <begin position="274"/>
        <end position="371"/>
    </location>
</feature>
<dbReference type="InterPro" id="IPR013162">
    <property type="entry name" value="CD80_C2-set"/>
</dbReference>
<protein>
    <submittedName>
        <fullName evidence="8">Putative nephrin</fullName>
    </submittedName>
</protein>
<gene>
    <name evidence="8" type="ORF">C7M84_010622</name>
</gene>
<proteinExistence type="predicted"/>
<dbReference type="Pfam" id="PF08205">
    <property type="entry name" value="C2-set_2"/>
    <property type="match status" value="1"/>
</dbReference>
<evidence type="ECO:0000256" key="4">
    <source>
        <dbReference type="SAM" id="MobiDB-lite"/>
    </source>
</evidence>
<dbReference type="SMART" id="SM00409">
    <property type="entry name" value="IG"/>
    <property type="match status" value="2"/>
</dbReference>
<dbReference type="CDD" id="cd00096">
    <property type="entry name" value="Ig"/>
    <property type="match status" value="1"/>
</dbReference>
<feature type="domain" description="Ig-like" evidence="6">
    <location>
        <begin position="107"/>
        <end position="192"/>
    </location>
</feature>
<keyword evidence="9" id="KW-1185">Reference proteome</keyword>
<dbReference type="InterPro" id="IPR003599">
    <property type="entry name" value="Ig_sub"/>
</dbReference>
<reference evidence="8 9" key="1">
    <citation type="submission" date="2018-04" db="EMBL/GenBank/DDBJ databases">
        <authorList>
            <person name="Zhang X."/>
            <person name="Yuan J."/>
            <person name="Li F."/>
            <person name="Xiang J."/>
        </authorList>
    </citation>
    <scope>NUCLEOTIDE SEQUENCE [LARGE SCALE GENOMIC DNA]</scope>
    <source>
        <tissue evidence="8">Muscle</tissue>
    </source>
</reference>
<evidence type="ECO:0000256" key="3">
    <source>
        <dbReference type="ARBA" id="ARBA00023157"/>
    </source>
</evidence>
<dbReference type="InterPro" id="IPR036179">
    <property type="entry name" value="Ig-like_dom_sf"/>
</dbReference>
<evidence type="ECO:0000256" key="2">
    <source>
        <dbReference type="ARBA" id="ARBA00023136"/>
    </source>
</evidence>
<organism evidence="8 9">
    <name type="scientific">Penaeus vannamei</name>
    <name type="common">Whiteleg shrimp</name>
    <name type="synonym">Litopenaeus vannamei</name>
    <dbReference type="NCBI Taxonomy" id="6689"/>
    <lineage>
        <taxon>Eukaryota</taxon>
        <taxon>Metazoa</taxon>
        <taxon>Ecdysozoa</taxon>
        <taxon>Arthropoda</taxon>
        <taxon>Crustacea</taxon>
        <taxon>Multicrustacea</taxon>
        <taxon>Malacostraca</taxon>
        <taxon>Eumalacostraca</taxon>
        <taxon>Eucarida</taxon>
        <taxon>Decapoda</taxon>
        <taxon>Dendrobranchiata</taxon>
        <taxon>Penaeoidea</taxon>
        <taxon>Penaeidae</taxon>
        <taxon>Penaeus</taxon>
    </lineage>
</organism>
<reference evidence="8 9" key="2">
    <citation type="submission" date="2019-01" db="EMBL/GenBank/DDBJ databases">
        <title>The decoding of complex shrimp genome reveals the adaptation for benthos swimmer, frequently molting mechanism and breeding impact on genome.</title>
        <authorList>
            <person name="Sun Y."/>
            <person name="Gao Y."/>
            <person name="Yu Y."/>
        </authorList>
    </citation>
    <scope>NUCLEOTIDE SEQUENCE [LARGE SCALE GENOMIC DNA]</scope>
    <source>
        <tissue evidence="8">Muscle</tissue>
    </source>
</reference>
<dbReference type="Pfam" id="PF00041">
    <property type="entry name" value="fn3"/>
    <property type="match status" value="1"/>
</dbReference>
<keyword evidence="5" id="KW-0812">Transmembrane</keyword>
<dbReference type="OrthoDB" id="6357738at2759"/>
<evidence type="ECO:0000313" key="9">
    <source>
        <dbReference type="Proteomes" id="UP000283509"/>
    </source>
</evidence>
<dbReference type="SUPFAM" id="SSF49265">
    <property type="entry name" value="Fibronectin type III"/>
    <property type="match status" value="1"/>
</dbReference>
<evidence type="ECO:0000256" key="5">
    <source>
        <dbReference type="SAM" id="Phobius"/>
    </source>
</evidence>
<dbReference type="SMART" id="SM00060">
    <property type="entry name" value="FN3"/>
    <property type="match status" value="1"/>
</dbReference>
<evidence type="ECO:0000259" key="6">
    <source>
        <dbReference type="PROSITE" id="PS50835"/>
    </source>
</evidence>
<dbReference type="AlphaFoldDB" id="A0A3R7M3P6"/>
<dbReference type="PROSITE" id="PS50835">
    <property type="entry name" value="IG_LIKE"/>
    <property type="match status" value="2"/>
</dbReference>
<dbReference type="InterPro" id="IPR013783">
    <property type="entry name" value="Ig-like_fold"/>
</dbReference>
<dbReference type="SUPFAM" id="SSF48726">
    <property type="entry name" value="Immunoglobulin"/>
    <property type="match status" value="3"/>
</dbReference>
<keyword evidence="2 5" id="KW-0472">Membrane</keyword>
<dbReference type="Pfam" id="PF13927">
    <property type="entry name" value="Ig_3"/>
    <property type="match status" value="1"/>
</dbReference>
<feature type="transmembrane region" description="Helical" evidence="5">
    <location>
        <begin position="565"/>
        <end position="586"/>
    </location>
</feature>
<dbReference type="Proteomes" id="UP000283509">
    <property type="component" value="Unassembled WGS sequence"/>
</dbReference>
<dbReference type="GO" id="GO:0030154">
    <property type="term" value="P:cell differentiation"/>
    <property type="evidence" value="ECO:0007669"/>
    <property type="project" value="UniProtKB-ARBA"/>
</dbReference>
<feature type="domain" description="Fibronectin type-III" evidence="7">
    <location>
        <begin position="457"/>
        <end position="552"/>
    </location>
</feature>
<evidence type="ECO:0000259" key="7">
    <source>
        <dbReference type="PROSITE" id="PS50853"/>
    </source>
</evidence>
<dbReference type="STRING" id="6689.A0A3R7M3P6"/>
<dbReference type="GO" id="GO:0009653">
    <property type="term" value="P:anatomical structure morphogenesis"/>
    <property type="evidence" value="ECO:0007669"/>
    <property type="project" value="UniProtKB-ARBA"/>
</dbReference>
<dbReference type="Gene3D" id="2.60.40.10">
    <property type="entry name" value="Immunoglobulins"/>
    <property type="match status" value="5"/>
</dbReference>
<dbReference type="PANTHER" id="PTHR23278">
    <property type="entry name" value="SIDESTEP PROTEIN"/>
    <property type="match status" value="1"/>
</dbReference>
<keyword evidence="3" id="KW-1015">Disulfide bond</keyword>
<sequence length="679" mass="74385">MFVCCYDARETAAGHHKVHDKSELGTRSHFRLETFPRNFKTRLGFLDVKKVTLADAGNYTCRVDFMTSQTMMSLLQLTVHEEIQDLEVFDAYGTMIGKVVGPYKLLSRVMLSCRAYGGHPPPVVRWMDGDRILETSSAQHYSAQSPSERGEAVRVVDVTLHLPGLQRKDNGRDIKCVASNTNLTQEKVRVVTIDMYLPPLEVTVDGLDAPLRAGIEAILMCRSSSLDQNTTIGRGRLLPTPRDNGRALTCTASNPKVKEYSLNSTHTLQVLFAPEVSVRLAPALDPDNIWEKADVYFECVIQANPKETRVIWLHEGRELRGDSDDAMMADHVLVQGQNLVLQRVTRHAQGRYQCRVTNTIDTVTSSATTLNVMFAPECKKPRNETVSVTPNEEVKLNCLVEANPPDVSTFCTFVTSFVYVCTHAHGTDHYGVVFCLGSNKAGKQRLPCMFVISPAGPPEKPKSCTLVNQSPTSLVVTCQPGHDGGLDQHFIATVEDAATRRVVANVTSTSPDLTVEGLAPGRDYLVKVTAVNQKGRSSPFTLEGFALKVAENKINNSSSGESSSLLVMFIAVVVGFVFILTILALATRARLRHRRGHPEVNVDKNKLSTGDEAPLSPSTNASLDEIGDGEMLHTPESHTGPLETLEITAQVTTSAAAFSHAKFISVSFDEDLIGNMECS</sequence>
<keyword evidence="5" id="KW-1133">Transmembrane helix</keyword>
<dbReference type="CDD" id="cd00063">
    <property type="entry name" value="FN3"/>
    <property type="match status" value="1"/>
</dbReference>
<evidence type="ECO:0000256" key="1">
    <source>
        <dbReference type="ARBA" id="ARBA00004167"/>
    </source>
</evidence>
<accession>A0A3R7M3P6</accession>
<dbReference type="InterPro" id="IPR007110">
    <property type="entry name" value="Ig-like_dom"/>
</dbReference>
<dbReference type="PROSITE" id="PS50853">
    <property type="entry name" value="FN3"/>
    <property type="match status" value="1"/>
</dbReference>
<comment type="caution">
    <text evidence="8">The sequence shown here is derived from an EMBL/GenBank/DDBJ whole genome shotgun (WGS) entry which is preliminary data.</text>
</comment>